<dbReference type="Ensembl" id="ENSLBET00000033949.1">
    <property type="protein sequence ID" value="ENSLBEP00000032499.1"/>
    <property type="gene ID" value="ENSLBEG00000024496.1"/>
</dbReference>
<dbReference type="PROSITE" id="PS00383">
    <property type="entry name" value="TYR_PHOSPHATASE_1"/>
    <property type="match status" value="1"/>
</dbReference>
<dbReference type="InterPro" id="IPR000387">
    <property type="entry name" value="Tyr_Pase_dom"/>
</dbReference>
<evidence type="ECO:0000259" key="1">
    <source>
        <dbReference type="PROSITE" id="PS50056"/>
    </source>
</evidence>
<evidence type="ECO:0000313" key="2">
    <source>
        <dbReference type="Ensembl" id="ENSLBEP00000032499.1"/>
    </source>
</evidence>
<dbReference type="AlphaFoldDB" id="A0A3Q3GMA6"/>
<dbReference type="GeneTree" id="ENSGT00940000155847"/>
<dbReference type="PROSITE" id="PS50056">
    <property type="entry name" value="TYR_PHOSPHATASE_2"/>
    <property type="match status" value="1"/>
</dbReference>
<sequence>MPPDRWLEYSPVGRRIPGTRFIAFKVPLKPNRQNQDLGLIVDLTFSRKYYRLSDVPQSVSYIKIPTQGQRVPSDATILRFKRAVTHFLQENSDNDKLFGVHCTHGLNRTGYLVCRYLIDVDGVDPAAALELFNSIIFLLNKKVYLCRDPTDYLDKNWSRQVEKEFITNHTNNCLSVRTLNTLLT</sequence>
<dbReference type="InterPro" id="IPR051029">
    <property type="entry name" value="mRNA_Capping_Enz/RNA_Phosphat"/>
</dbReference>
<dbReference type="GO" id="GO:0004651">
    <property type="term" value="F:polynucleotide 5'-phosphatase activity"/>
    <property type="evidence" value="ECO:0007669"/>
    <property type="project" value="TreeGrafter"/>
</dbReference>
<dbReference type="Gene3D" id="3.90.190.10">
    <property type="entry name" value="Protein tyrosine phosphatase superfamily"/>
    <property type="match status" value="1"/>
</dbReference>
<accession>A0A3Q3GMA6</accession>
<proteinExistence type="predicted"/>
<dbReference type="SUPFAM" id="SSF52799">
    <property type="entry name" value="(Phosphotyrosine protein) phosphatases II"/>
    <property type="match status" value="1"/>
</dbReference>
<dbReference type="Pfam" id="PF00782">
    <property type="entry name" value="DSPc"/>
    <property type="match status" value="1"/>
</dbReference>
<protein>
    <recommendedName>
        <fullName evidence="1">Tyrosine specific protein phosphatases domain-containing protein</fullName>
    </recommendedName>
</protein>
<feature type="domain" description="Tyrosine specific protein phosphatases" evidence="1">
    <location>
        <begin position="78"/>
        <end position="153"/>
    </location>
</feature>
<dbReference type="InterPro" id="IPR029021">
    <property type="entry name" value="Prot-tyrosine_phosphatase-like"/>
</dbReference>
<reference evidence="2" key="1">
    <citation type="submission" date="2025-08" db="UniProtKB">
        <authorList>
            <consortium name="Ensembl"/>
        </authorList>
    </citation>
    <scope>IDENTIFICATION</scope>
</reference>
<dbReference type="PANTHER" id="PTHR10367">
    <property type="entry name" value="MRNA-CAPPING ENZYME"/>
    <property type="match status" value="1"/>
</dbReference>
<dbReference type="InterPro" id="IPR016130">
    <property type="entry name" value="Tyr_Pase_AS"/>
</dbReference>
<dbReference type="PANTHER" id="PTHR10367:SF9">
    <property type="entry name" value="DUAL-SPECIFICITY PHOSPHATASE 11 (RNA_RNP COMPLEX 1-INTERACTING)"/>
    <property type="match status" value="1"/>
</dbReference>
<organism evidence="2 3">
    <name type="scientific">Labrus bergylta</name>
    <name type="common">ballan wrasse</name>
    <dbReference type="NCBI Taxonomy" id="56723"/>
    <lineage>
        <taxon>Eukaryota</taxon>
        <taxon>Metazoa</taxon>
        <taxon>Chordata</taxon>
        <taxon>Craniata</taxon>
        <taxon>Vertebrata</taxon>
        <taxon>Euteleostomi</taxon>
        <taxon>Actinopterygii</taxon>
        <taxon>Neopterygii</taxon>
        <taxon>Teleostei</taxon>
        <taxon>Neoteleostei</taxon>
        <taxon>Acanthomorphata</taxon>
        <taxon>Eupercaria</taxon>
        <taxon>Labriformes</taxon>
        <taxon>Labridae</taxon>
        <taxon>Labrus</taxon>
    </lineage>
</organism>
<reference evidence="2" key="2">
    <citation type="submission" date="2025-09" db="UniProtKB">
        <authorList>
            <consortium name="Ensembl"/>
        </authorList>
    </citation>
    <scope>IDENTIFICATION</scope>
</reference>
<keyword evidence="3" id="KW-1185">Reference proteome</keyword>
<dbReference type="InterPro" id="IPR000340">
    <property type="entry name" value="Dual-sp_phosphatase_cat-dom"/>
</dbReference>
<dbReference type="STRING" id="56723.ENSLBEP00000032499"/>
<evidence type="ECO:0000313" key="3">
    <source>
        <dbReference type="Proteomes" id="UP000261660"/>
    </source>
</evidence>
<dbReference type="Proteomes" id="UP000261660">
    <property type="component" value="Unplaced"/>
</dbReference>
<name>A0A3Q3GMA6_9LABR</name>
<dbReference type="InParanoid" id="A0A3Q3GMA6"/>